<evidence type="ECO:0000256" key="9">
    <source>
        <dbReference type="ARBA" id="ARBA00023136"/>
    </source>
</evidence>
<keyword evidence="16" id="KW-1185">Reference proteome</keyword>
<feature type="compositionally biased region" description="Low complexity" evidence="12">
    <location>
        <begin position="55"/>
        <end position="64"/>
    </location>
</feature>
<dbReference type="AlphaFoldDB" id="A0AA85JAV0"/>
<evidence type="ECO:0000256" key="8">
    <source>
        <dbReference type="ARBA" id="ARBA00022989"/>
    </source>
</evidence>
<dbReference type="Pfam" id="PF00930">
    <property type="entry name" value="DPPIV_N"/>
    <property type="match status" value="1"/>
</dbReference>
<reference evidence="17" key="2">
    <citation type="submission" date="2023-11" db="UniProtKB">
        <authorList>
            <consortium name="WormBaseParasite"/>
        </authorList>
    </citation>
    <scope>IDENTIFICATION</scope>
</reference>
<feature type="compositionally biased region" description="Polar residues" evidence="12">
    <location>
        <begin position="11"/>
        <end position="29"/>
    </location>
</feature>
<keyword evidence="10" id="KW-0325">Glycoprotein</keyword>
<evidence type="ECO:0000256" key="3">
    <source>
        <dbReference type="ARBA" id="ARBA00022670"/>
    </source>
</evidence>
<reference evidence="16" key="1">
    <citation type="submission" date="2022-06" db="EMBL/GenBank/DDBJ databases">
        <authorList>
            <person name="Berger JAMES D."/>
            <person name="Berger JAMES D."/>
        </authorList>
    </citation>
    <scope>NUCLEOTIDE SEQUENCE [LARGE SCALE GENOMIC DNA]</scope>
</reference>
<evidence type="ECO:0000313" key="17">
    <source>
        <dbReference type="WBParaSite" id="TREG1_136330.3"/>
    </source>
</evidence>
<accession>A0AA85JAV0</accession>
<dbReference type="Gene3D" id="2.140.10.30">
    <property type="entry name" value="Dipeptidylpeptidase IV, N-terminal domain"/>
    <property type="match status" value="1"/>
</dbReference>
<dbReference type="PANTHER" id="PTHR11731:SF200">
    <property type="entry name" value="DIPEPTIDYL PEPTIDASE 10, ISOFORM B"/>
    <property type="match status" value="1"/>
</dbReference>
<keyword evidence="8 13" id="KW-1133">Transmembrane helix</keyword>
<evidence type="ECO:0000256" key="6">
    <source>
        <dbReference type="ARBA" id="ARBA00022825"/>
    </source>
</evidence>
<dbReference type="Proteomes" id="UP000050795">
    <property type="component" value="Unassembled WGS sequence"/>
</dbReference>
<dbReference type="GO" id="GO:0012505">
    <property type="term" value="C:endomembrane system"/>
    <property type="evidence" value="ECO:0007669"/>
    <property type="project" value="UniProtKB-SubCell"/>
</dbReference>
<dbReference type="Gene3D" id="3.40.50.1820">
    <property type="entry name" value="alpha/beta hydrolase"/>
    <property type="match status" value="1"/>
</dbReference>
<evidence type="ECO:0000259" key="14">
    <source>
        <dbReference type="Pfam" id="PF00326"/>
    </source>
</evidence>
<feature type="domain" description="Dipeptidylpeptidase IV N-terminal" evidence="15">
    <location>
        <begin position="206"/>
        <end position="589"/>
    </location>
</feature>
<evidence type="ECO:0000256" key="4">
    <source>
        <dbReference type="ARBA" id="ARBA00022692"/>
    </source>
</evidence>
<keyword evidence="2" id="KW-0031">Aminopeptidase</keyword>
<dbReference type="Pfam" id="PF00326">
    <property type="entry name" value="Peptidase_S9"/>
    <property type="match status" value="1"/>
</dbReference>
<feature type="compositionally biased region" description="Basic and acidic residues" evidence="12">
    <location>
        <begin position="1"/>
        <end position="10"/>
    </location>
</feature>
<dbReference type="GO" id="GO:0004177">
    <property type="term" value="F:aminopeptidase activity"/>
    <property type="evidence" value="ECO:0007669"/>
    <property type="project" value="UniProtKB-KW"/>
</dbReference>
<dbReference type="PANTHER" id="PTHR11731">
    <property type="entry name" value="PROTEASE FAMILY S9B,C DIPEPTIDYL-PEPTIDASE IV-RELATED"/>
    <property type="match status" value="1"/>
</dbReference>
<feature type="region of interest" description="Disordered" evidence="12">
    <location>
        <begin position="1"/>
        <end position="66"/>
    </location>
</feature>
<evidence type="ECO:0000313" key="16">
    <source>
        <dbReference type="Proteomes" id="UP000050795"/>
    </source>
</evidence>
<evidence type="ECO:0000256" key="12">
    <source>
        <dbReference type="SAM" id="MobiDB-lite"/>
    </source>
</evidence>
<evidence type="ECO:0008006" key="18">
    <source>
        <dbReference type="Google" id="ProtNLM"/>
    </source>
</evidence>
<comment type="subcellular location">
    <subcellularLocation>
        <location evidence="11">Endomembrane system</location>
        <topology evidence="11">Single-pass membrane protein</topology>
    </subcellularLocation>
    <subcellularLocation>
        <location evidence="1">Membrane</location>
        <topology evidence="1">Single-pass type II membrane protein</topology>
    </subcellularLocation>
</comment>
<keyword evidence="7" id="KW-0735">Signal-anchor</keyword>
<name>A0AA85JAV0_TRIRE</name>
<evidence type="ECO:0000256" key="10">
    <source>
        <dbReference type="ARBA" id="ARBA00023180"/>
    </source>
</evidence>
<evidence type="ECO:0000256" key="1">
    <source>
        <dbReference type="ARBA" id="ARBA00004606"/>
    </source>
</evidence>
<dbReference type="SUPFAM" id="SSF53474">
    <property type="entry name" value="alpha/beta-Hydrolases"/>
    <property type="match status" value="1"/>
</dbReference>
<dbReference type="WBParaSite" id="TREG1_136330.3">
    <property type="protein sequence ID" value="TREG1_136330.3"/>
    <property type="gene ID" value="TREG1_136330"/>
</dbReference>
<evidence type="ECO:0000256" key="5">
    <source>
        <dbReference type="ARBA" id="ARBA00022801"/>
    </source>
</evidence>
<keyword evidence="5" id="KW-0378">Hydrolase</keyword>
<keyword evidence="3" id="KW-0645">Protease</keyword>
<feature type="transmembrane region" description="Helical" evidence="13">
    <location>
        <begin position="106"/>
        <end position="126"/>
    </location>
</feature>
<keyword evidence="4 13" id="KW-0812">Transmembrane</keyword>
<evidence type="ECO:0000256" key="7">
    <source>
        <dbReference type="ARBA" id="ARBA00022968"/>
    </source>
</evidence>
<dbReference type="InterPro" id="IPR002469">
    <property type="entry name" value="Peptidase_S9B_N"/>
</dbReference>
<dbReference type="InterPro" id="IPR001375">
    <property type="entry name" value="Peptidase_S9_cat"/>
</dbReference>
<dbReference type="InterPro" id="IPR050278">
    <property type="entry name" value="Serine_Prot_S9B/DPPIV"/>
</dbReference>
<feature type="domain" description="Peptidase S9 prolyl oligopeptidase catalytic" evidence="14">
    <location>
        <begin position="691"/>
        <end position="893"/>
    </location>
</feature>
<protein>
    <recommendedName>
        <fullName evidence="18">Peptidase_S9 domain-containing protein</fullName>
    </recommendedName>
</protein>
<evidence type="ECO:0000256" key="2">
    <source>
        <dbReference type="ARBA" id="ARBA00022438"/>
    </source>
</evidence>
<dbReference type="GO" id="GO:0005886">
    <property type="term" value="C:plasma membrane"/>
    <property type="evidence" value="ECO:0007669"/>
    <property type="project" value="TreeGrafter"/>
</dbReference>
<organism evidence="16 17">
    <name type="scientific">Trichobilharzia regenti</name>
    <name type="common">Nasal bird schistosome</name>
    <dbReference type="NCBI Taxonomy" id="157069"/>
    <lineage>
        <taxon>Eukaryota</taxon>
        <taxon>Metazoa</taxon>
        <taxon>Spiralia</taxon>
        <taxon>Lophotrochozoa</taxon>
        <taxon>Platyhelminthes</taxon>
        <taxon>Trematoda</taxon>
        <taxon>Digenea</taxon>
        <taxon>Strigeidida</taxon>
        <taxon>Schistosomatoidea</taxon>
        <taxon>Schistosomatidae</taxon>
        <taxon>Trichobilharzia</taxon>
    </lineage>
</organism>
<keyword evidence="6" id="KW-0720">Serine protease</keyword>
<dbReference type="GO" id="GO:0008236">
    <property type="term" value="F:serine-type peptidase activity"/>
    <property type="evidence" value="ECO:0007669"/>
    <property type="project" value="UniProtKB-KW"/>
</dbReference>
<dbReference type="InterPro" id="IPR029058">
    <property type="entry name" value="AB_hydrolase_fold"/>
</dbReference>
<feature type="compositionally biased region" description="Low complexity" evidence="12">
    <location>
        <begin position="30"/>
        <end position="47"/>
    </location>
</feature>
<proteinExistence type="predicted"/>
<evidence type="ECO:0000259" key="15">
    <source>
        <dbReference type="Pfam" id="PF00930"/>
    </source>
</evidence>
<dbReference type="FunFam" id="3.40.50.1820:FF:000003">
    <property type="entry name" value="Dipeptidyl peptidase 4"/>
    <property type="match status" value="1"/>
</dbReference>
<dbReference type="GO" id="GO:0008239">
    <property type="term" value="F:dipeptidyl-peptidase activity"/>
    <property type="evidence" value="ECO:0007669"/>
    <property type="project" value="TreeGrafter"/>
</dbReference>
<evidence type="ECO:0000256" key="11">
    <source>
        <dbReference type="ARBA" id="ARBA00037847"/>
    </source>
</evidence>
<dbReference type="GO" id="GO:0006508">
    <property type="term" value="P:proteolysis"/>
    <property type="evidence" value="ECO:0007669"/>
    <property type="project" value="UniProtKB-KW"/>
</dbReference>
<dbReference type="SUPFAM" id="SSF82171">
    <property type="entry name" value="DPP6 N-terminal domain-like"/>
    <property type="match status" value="1"/>
</dbReference>
<sequence length="908" mass="104390">MYSEKYRQSTDDGQVTAESKLLTNQEYTASSANNNNNNTGVSHPSNNDSTEDNRNNSNINNNNNDFMRSIEEGDKCSLSVGLVKQVDSDDTELMTNAPQKRNWKGILLALLVIVFISSLILTASILTTPKEKKIDYGLPLTFSDLVQVNKLLNAFITQRINDHLIYLTEKHDLMILDSNTLEERQLLSHLTIMEKSAFSGIFSIAPDFSAIAIAYELKDRTRRSGRSKYDILHLNGLENGTSDEERLEIGVTNDVMEQPYLDFIQWSPKSDRLAFVYRKNVYLLVNPFDLDKKRIINVTHSLPQDNCLYGVSTWLYEEEIFDTNKALWWSKTGKYLVVTGFDQRNVSTHEILKFEDENELKDKNVKIKYPMAGETSLYNNPVATLYLFDSEGQNYQIIPRPHLVPWDALLVLTRWMNDDIFIHAWTNRIQNRGWICVFSRTLNESWVIYKTAYDNGWVNLMKQVHVEPLINEERQEMLIVLPRDYSEKAYRGIAKLRIPLKPEAPQSPKWIVTPEFDVRDILHYDGIDEVLFLGTGPDPKHLNLYWTSLSDSENILCLTCDNVNYTYNLVDVFPNGKYFIQDIRGSSVPKTMLKRIDRNLSATDNSTVSTTFIKYFVQNEQFETFVKTHALPRIEYTKLVLRQGTRHQIEVEAKLLLPPELDPAHITQYPLLLYTYGGPTNQVVSTKFVIDWMTYISATAKVIVAVVDGRGTSGRGRVYEHSIYKKLGLVEVEDQLDSVKALIRRYHYINESQVGAYGWSYGGFTVGHLITRPENEWIRCGISVAPVTDFRYYSTVYTERYLGRFINDPDAYARTAIRNVKNLANKGYLLVHGTADDNVHLVNTARLIKDLIAASVDVDVMIYPDDNHFLSKGRNLEHLYRKMTIFLLDCFNKTSVKYSLDLSVKDDL</sequence>
<evidence type="ECO:0000256" key="13">
    <source>
        <dbReference type="SAM" id="Phobius"/>
    </source>
</evidence>
<keyword evidence="9 13" id="KW-0472">Membrane</keyword>